<gene>
    <name evidence="1" type="ORF">GIL414_LOCUS81332</name>
</gene>
<dbReference type="AlphaFoldDB" id="A0A8S3J7R2"/>
<proteinExistence type="predicted"/>
<reference evidence="1" key="1">
    <citation type="submission" date="2021-02" db="EMBL/GenBank/DDBJ databases">
        <authorList>
            <person name="Nowell W R."/>
        </authorList>
    </citation>
    <scope>NUCLEOTIDE SEQUENCE</scope>
</reference>
<accession>A0A8S3J7R2</accession>
<dbReference type="Proteomes" id="UP000681720">
    <property type="component" value="Unassembled WGS sequence"/>
</dbReference>
<evidence type="ECO:0000313" key="1">
    <source>
        <dbReference type="EMBL" id="CAF5215441.1"/>
    </source>
</evidence>
<dbReference type="EMBL" id="CAJOBJ010357134">
    <property type="protein sequence ID" value="CAF5215441.1"/>
    <property type="molecule type" value="Genomic_DNA"/>
</dbReference>
<name>A0A8S3J7R2_9BILA</name>
<organism evidence="1 2">
    <name type="scientific">Rotaria magnacalcarata</name>
    <dbReference type="NCBI Taxonomy" id="392030"/>
    <lineage>
        <taxon>Eukaryota</taxon>
        <taxon>Metazoa</taxon>
        <taxon>Spiralia</taxon>
        <taxon>Gnathifera</taxon>
        <taxon>Rotifera</taxon>
        <taxon>Eurotatoria</taxon>
        <taxon>Bdelloidea</taxon>
        <taxon>Philodinida</taxon>
        <taxon>Philodinidae</taxon>
        <taxon>Rotaria</taxon>
    </lineage>
</organism>
<comment type="caution">
    <text evidence="1">The sequence shown here is derived from an EMBL/GenBank/DDBJ whole genome shotgun (WGS) entry which is preliminary data.</text>
</comment>
<protein>
    <submittedName>
        <fullName evidence="1">Uncharacterized protein</fullName>
    </submittedName>
</protein>
<feature type="non-terminal residue" evidence="1">
    <location>
        <position position="30"/>
    </location>
</feature>
<sequence length="30" mass="3307">MVHFSIELHPMGPMGWDGIGWDCPVPRGAL</sequence>
<evidence type="ECO:0000313" key="2">
    <source>
        <dbReference type="Proteomes" id="UP000681720"/>
    </source>
</evidence>